<feature type="compositionally biased region" description="Basic and acidic residues" evidence="2">
    <location>
        <begin position="1114"/>
        <end position="1130"/>
    </location>
</feature>
<dbReference type="RefSeq" id="XP_004349007.1">
    <property type="nucleotide sequence ID" value="XM_004348957.2"/>
</dbReference>
<dbReference type="STRING" id="595528.A0A0D2VLR2"/>
<evidence type="ECO:0000256" key="1">
    <source>
        <dbReference type="ARBA" id="ARBA00010883"/>
    </source>
</evidence>
<evidence type="ECO:0000313" key="7">
    <source>
        <dbReference type="EMBL" id="KJE91062.1"/>
    </source>
</evidence>
<feature type="transmembrane region" description="Helical" evidence="3">
    <location>
        <begin position="35"/>
        <end position="55"/>
    </location>
</feature>
<dbReference type="InterPro" id="IPR044926">
    <property type="entry name" value="RGS_subdomain_2"/>
</dbReference>
<protein>
    <recommendedName>
        <fullName evidence="9">Sorting nexin-13</fullName>
    </recommendedName>
</protein>
<evidence type="ECO:0008006" key="9">
    <source>
        <dbReference type="Google" id="ProtNLM"/>
    </source>
</evidence>
<feature type="region of interest" description="Disordered" evidence="2">
    <location>
        <begin position="602"/>
        <end position="633"/>
    </location>
</feature>
<dbReference type="PhylomeDB" id="A0A0D2VLR2"/>
<dbReference type="Pfam" id="PF08628">
    <property type="entry name" value="Nexin_C"/>
    <property type="match status" value="1"/>
</dbReference>
<dbReference type="InParanoid" id="A0A0D2VLR2"/>
<reference evidence="8" key="1">
    <citation type="submission" date="2011-02" db="EMBL/GenBank/DDBJ databases">
        <title>The Genome Sequence of Capsaspora owczarzaki ATCC 30864.</title>
        <authorList>
            <person name="Russ C."/>
            <person name="Cuomo C."/>
            <person name="Burger G."/>
            <person name="Gray M.W."/>
            <person name="Holland P.W.H."/>
            <person name="King N."/>
            <person name="Lang F.B.F."/>
            <person name="Roger A.J."/>
            <person name="Ruiz-Trillo I."/>
            <person name="Young S.K."/>
            <person name="Zeng Q."/>
            <person name="Gargeya S."/>
            <person name="Alvarado L."/>
            <person name="Berlin A."/>
            <person name="Chapman S.B."/>
            <person name="Chen Z."/>
            <person name="Freedman E."/>
            <person name="Gellesch M."/>
            <person name="Goldberg J."/>
            <person name="Griggs A."/>
            <person name="Gujja S."/>
            <person name="Heilman E."/>
            <person name="Heiman D."/>
            <person name="Howarth C."/>
            <person name="Mehta T."/>
            <person name="Neiman D."/>
            <person name="Pearson M."/>
            <person name="Roberts A."/>
            <person name="Saif S."/>
            <person name="Shea T."/>
            <person name="Shenoy N."/>
            <person name="Sisk P."/>
            <person name="Stolte C."/>
            <person name="Sykes S."/>
            <person name="White J."/>
            <person name="Yandava C."/>
            <person name="Haas B."/>
            <person name="Nusbaum C."/>
            <person name="Birren B."/>
        </authorList>
    </citation>
    <scope>NUCLEOTIDE SEQUENCE</scope>
    <source>
        <strain evidence="8">ATCC 30864</strain>
    </source>
</reference>
<dbReference type="InterPro" id="IPR001683">
    <property type="entry name" value="PX_dom"/>
</dbReference>
<dbReference type="InterPro" id="IPR013937">
    <property type="entry name" value="Sorting_nexin_C"/>
</dbReference>
<dbReference type="PANTHER" id="PTHR22775">
    <property type="entry name" value="SORTING NEXIN"/>
    <property type="match status" value="1"/>
</dbReference>
<dbReference type="SMART" id="SM00312">
    <property type="entry name" value="PX"/>
    <property type="match status" value="1"/>
</dbReference>
<accession>A0A0D2VLR2</accession>
<dbReference type="SUPFAM" id="SSF48097">
    <property type="entry name" value="Regulator of G-protein signaling, RGS"/>
    <property type="match status" value="1"/>
</dbReference>
<feature type="compositionally biased region" description="Low complexity" evidence="2">
    <location>
        <begin position="800"/>
        <end position="839"/>
    </location>
</feature>
<evidence type="ECO:0000256" key="2">
    <source>
        <dbReference type="SAM" id="MobiDB-lite"/>
    </source>
</evidence>
<dbReference type="Pfam" id="PF00615">
    <property type="entry name" value="RGS"/>
    <property type="match status" value="1"/>
</dbReference>
<keyword evidence="8" id="KW-1185">Reference proteome</keyword>
<dbReference type="OMA" id="ICRDMIC"/>
<gene>
    <name evidence="7" type="ORF">CAOG_002257</name>
</gene>
<evidence type="ECO:0000259" key="6">
    <source>
        <dbReference type="SMART" id="SM00315"/>
    </source>
</evidence>
<sequence>MPGEVAAWLQRHALSPAGVILALLCAWLGPLSLLLRIVVFVVAFVSSLALFTRYARLASSRLVSSSLLVYNVPGATMRGQLTVRTANGIASILDAVQADCVVDAAASTGSARLHGAAAHASTASVPGAATGVVGASSSTVSNATAATNSLSNLNTSSRQQQQQAKVDRRMTGSSVVDDVLHNLIDLHLRDYVDWWYKDVSDDPSFLLALKAMASTATVKFANRAKAVDFVNFATVNVVDEFVLHLRYFTRAQEKARELTVAGGSPGASDAGGDEVIAADLIDRFFFESEKRHTAICKSREAEQAYLRDLSELLLYILLSPADFANKPLRILLREMCVNVIFLPFIDSISDPDYINQTIVSALKTSTVSYESFLNAIRSAETVEDVEVMLYQVDGELSRYQGAAARAEAIRAAEPSGAPIGFVSLFMPVFPMSGDYAVDAYGDGSDSSSFLSSSGISAAEPSGTLAAASAVATKASTSPVENTGSVVGTIFATPSSDGEFDAQSNRRHINRLVVARSECEKRLRELSRSSGFYVQSSMRDKTPMRLLSLADILSSNVALSYFMAFVEPEGASATVLLDFWLTVEGYRASAEQRSERLHALADQLGSDDTHRQVMRPRSDSQSSQMSHMNHDDFDFDDDDLGAKPSFRVATNQSALQSQSAGEEIDDSTSNSTRRTHDALKSMLQDEANVVFEQYLATTASPRVPTDDRIINNIGREIAHGHYATCFDEAQQFAFKLIERDYCPRFQLSDGYVRCLGDMEMLGPSTTGDGASLESGSSTAASHLPTVAASAARPVPGAAAAASRGDFASDTSSPSSSLVPPLSSSLTSSSQMTRSPSMSSLADDDRDGAGAGVGADHDGFARGAQSRSMSMMNNAPVAAPPRPSLSALHSSERASWNATMRDFEIRKEDGDKVAVFIIDVMRKDEFGVLRWEVVRRYSDFHDLHMQLRANAPEVAQKLELPPKKTFRNLETQFLETRKQALATYLHILVSPEALRNAVAEDFVSSFLSDGAYEKTAGGIARKMDTFVNPIKSTVKTVKTKLKDEMETLFSANPTKSSTGVGLDGTGGGSGGGGGIGSGDGGLGDGGGEFDEDGTWVPHELPAMRKQGAAAAAAPPKESKDGRGRAPSVEEWKTAAGDGDDDNIPFRILLALLDEVFELKHRNKWLRRRVMALLRQIISQTFGDTINRIIVDQIDLMTSADKVAEYLQMYQDAWWPDGVLASAYPPRTPEERLHAKIEARTKLLSVLTDDLKRIVGSENCRRGSARIFEMLQHASLNRRLFYTLFESFLTTLFGDYNLSELIARLHAGKRKKTIAAN</sequence>
<evidence type="ECO:0000256" key="3">
    <source>
        <dbReference type="SAM" id="Phobius"/>
    </source>
</evidence>
<feature type="transmembrane region" description="Helical" evidence="3">
    <location>
        <begin position="12"/>
        <end position="29"/>
    </location>
</feature>
<feature type="region of interest" description="Disordered" evidence="2">
    <location>
        <begin position="1050"/>
        <end position="1087"/>
    </location>
</feature>
<dbReference type="GO" id="GO:0005769">
    <property type="term" value="C:early endosome"/>
    <property type="evidence" value="ECO:0007669"/>
    <property type="project" value="TreeGrafter"/>
</dbReference>
<dbReference type="SUPFAM" id="SSF64268">
    <property type="entry name" value="PX domain"/>
    <property type="match status" value="1"/>
</dbReference>
<feature type="region of interest" description="Disordered" evidence="2">
    <location>
        <begin position="800"/>
        <end position="866"/>
    </location>
</feature>
<feature type="domain" description="RGS" evidence="6">
    <location>
        <begin position="547"/>
        <end position="754"/>
    </location>
</feature>
<dbReference type="GO" id="GO:0035091">
    <property type="term" value="F:phosphatidylinositol binding"/>
    <property type="evidence" value="ECO:0007669"/>
    <property type="project" value="InterPro"/>
</dbReference>
<name>A0A0D2VLR2_CAPO3</name>
<organism evidence="7 8">
    <name type="scientific">Capsaspora owczarzaki (strain ATCC 30864)</name>
    <dbReference type="NCBI Taxonomy" id="595528"/>
    <lineage>
        <taxon>Eukaryota</taxon>
        <taxon>Filasterea</taxon>
        <taxon>Capsaspora</taxon>
    </lineage>
</organism>
<dbReference type="InterPro" id="IPR036305">
    <property type="entry name" value="RGS_sf"/>
</dbReference>
<dbReference type="EMBL" id="KE346362">
    <property type="protein sequence ID" value="KJE91062.1"/>
    <property type="molecule type" value="Genomic_DNA"/>
</dbReference>
<feature type="region of interest" description="Disordered" evidence="2">
    <location>
        <begin position="1102"/>
        <end position="1134"/>
    </location>
</feature>
<feature type="domain" description="PX" evidence="4">
    <location>
        <begin position="890"/>
        <end position="1007"/>
    </location>
</feature>
<keyword evidence="3" id="KW-0812">Transmembrane</keyword>
<dbReference type="InterPro" id="IPR016137">
    <property type="entry name" value="RGS"/>
</dbReference>
<feature type="region of interest" description="Disordered" evidence="2">
    <location>
        <begin position="650"/>
        <end position="674"/>
    </location>
</feature>
<dbReference type="Pfam" id="PF00787">
    <property type="entry name" value="PX"/>
    <property type="match status" value="1"/>
</dbReference>
<keyword evidence="3" id="KW-1133">Transmembrane helix</keyword>
<dbReference type="FunCoup" id="A0A0D2VLR2">
    <property type="interactions" value="311"/>
</dbReference>
<dbReference type="PANTHER" id="PTHR22775:SF3">
    <property type="entry name" value="SORTING NEXIN-13"/>
    <property type="match status" value="1"/>
</dbReference>
<evidence type="ECO:0000259" key="4">
    <source>
        <dbReference type="SMART" id="SM00312"/>
    </source>
</evidence>
<feature type="compositionally biased region" description="Gly residues" evidence="2">
    <location>
        <begin position="1059"/>
        <end position="1084"/>
    </location>
</feature>
<feature type="compositionally biased region" description="Polar residues" evidence="2">
    <location>
        <begin position="650"/>
        <end position="659"/>
    </location>
</feature>
<keyword evidence="3" id="KW-0472">Membrane</keyword>
<evidence type="ECO:0000313" key="8">
    <source>
        <dbReference type="Proteomes" id="UP000008743"/>
    </source>
</evidence>
<evidence type="ECO:0000259" key="5">
    <source>
        <dbReference type="SMART" id="SM00313"/>
    </source>
</evidence>
<dbReference type="InterPro" id="IPR036871">
    <property type="entry name" value="PX_dom_sf"/>
</dbReference>
<dbReference type="SMART" id="SM00315">
    <property type="entry name" value="RGS"/>
    <property type="match status" value="1"/>
</dbReference>
<dbReference type="SMART" id="SM00313">
    <property type="entry name" value="PXA"/>
    <property type="match status" value="1"/>
</dbReference>
<dbReference type="Pfam" id="PF02194">
    <property type="entry name" value="PXA"/>
    <property type="match status" value="1"/>
</dbReference>
<comment type="similarity">
    <text evidence="1">Belongs to the sorting nexin family.</text>
</comment>
<proteinExistence type="inferred from homology"/>
<dbReference type="Gene3D" id="1.10.167.10">
    <property type="entry name" value="Regulator of G-protein Signalling 4, domain 2"/>
    <property type="match status" value="1"/>
</dbReference>
<dbReference type="eggNOG" id="KOG2101">
    <property type="taxonomic scope" value="Eukaryota"/>
</dbReference>
<dbReference type="OrthoDB" id="5772781at2759"/>
<feature type="domain" description="PXA" evidence="5">
    <location>
        <begin position="173"/>
        <end position="366"/>
    </location>
</feature>
<dbReference type="Gene3D" id="3.30.1520.10">
    <property type="entry name" value="Phox-like domain"/>
    <property type="match status" value="1"/>
</dbReference>
<dbReference type="InterPro" id="IPR003114">
    <property type="entry name" value="Phox_assoc"/>
</dbReference>
<dbReference type="Proteomes" id="UP000008743">
    <property type="component" value="Unassembled WGS sequence"/>
</dbReference>